<dbReference type="EMBL" id="JNFQ01000007">
    <property type="protein sequence ID" value="KFG71475.1"/>
    <property type="molecule type" value="Genomic_DNA"/>
</dbReference>
<dbReference type="STRING" id="1915400.FM21_35045"/>
<proteinExistence type="predicted"/>
<reference evidence="2 3" key="1">
    <citation type="submission" date="2014-05" db="EMBL/GenBank/DDBJ databases">
        <title>Complete genome sequence of the Streptomyces mutabilis TRM45540.</title>
        <authorList>
            <person name="Luo X."/>
            <person name="Zhang L."/>
        </authorList>
    </citation>
    <scope>NUCLEOTIDE SEQUENCE [LARGE SCALE GENOMIC DNA]</scope>
    <source>
        <strain evidence="2 3">TRM45540</strain>
    </source>
</reference>
<feature type="region of interest" description="Disordered" evidence="1">
    <location>
        <begin position="1"/>
        <end position="52"/>
    </location>
</feature>
<evidence type="ECO:0000313" key="3">
    <source>
        <dbReference type="Proteomes" id="UP000029095"/>
    </source>
</evidence>
<evidence type="ECO:0000256" key="1">
    <source>
        <dbReference type="SAM" id="MobiDB-lite"/>
    </source>
</evidence>
<dbReference type="HOGENOM" id="CLU_2013994_0_0_11"/>
<accession>A0A086MRF7</accession>
<organism evidence="2 3">
    <name type="scientific">Streptomyces mutabilis</name>
    <dbReference type="NCBI Taxonomy" id="67332"/>
    <lineage>
        <taxon>Bacteria</taxon>
        <taxon>Bacillati</taxon>
        <taxon>Actinomycetota</taxon>
        <taxon>Actinomycetes</taxon>
        <taxon>Kitasatosporales</taxon>
        <taxon>Streptomycetaceae</taxon>
        <taxon>Streptomyces</taxon>
    </lineage>
</organism>
<comment type="caution">
    <text evidence="2">The sequence shown here is derived from an EMBL/GenBank/DDBJ whole genome shotgun (WGS) entry which is preliminary data.</text>
</comment>
<name>A0A086MRF7_9ACTN</name>
<dbReference type="Proteomes" id="UP000029095">
    <property type="component" value="Unassembled WGS sequence"/>
</dbReference>
<evidence type="ECO:0000313" key="2">
    <source>
        <dbReference type="EMBL" id="KFG71475.1"/>
    </source>
</evidence>
<keyword evidence="3" id="KW-1185">Reference proteome</keyword>
<protein>
    <submittedName>
        <fullName evidence="2">Uncharacterized protein</fullName>
    </submittedName>
</protein>
<sequence>MYFRVRSTRTPHQALEDDMTDQQQPTPRDSRLADQPALRPVGPLPKVGPRPSFDELVAQADGRNYQPLAAHLDDAARDALGLPAAPQEVTVDAELAGRIRDYYFDRPDQIAQLPDAIRDLINL</sequence>
<gene>
    <name evidence="2" type="ORF">FM21_35045</name>
</gene>
<dbReference type="AlphaFoldDB" id="A0A086MRF7"/>